<gene>
    <name evidence="3" type="ORF">E0L32_005694</name>
</gene>
<evidence type="ECO:0000313" key="4">
    <source>
        <dbReference type="Proteomes" id="UP000319257"/>
    </source>
</evidence>
<proteinExistence type="predicted"/>
<name>A0A507B5L2_9PEZI</name>
<dbReference type="GeneID" id="41973141"/>
<keyword evidence="4" id="KW-1185">Reference proteome</keyword>
<dbReference type="EMBL" id="SKBQ01000030">
    <property type="protein sequence ID" value="TPX13994.1"/>
    <property type="molecule type" value="Genomic_DNA"/>
</dbReference>
<feature type="region of interest" description="Disordered" evidence="1">
    <location>
        <begin position="48"/>
        <end position="71"/>
    </location>
</feature>
<dbReference type="Pfam" id="PF01636">
    <property type="entry name" value="APH"/>
    <property type="match status" value="1"/>
</dbReference>
<organism evidence="3 4">
    <name type="scientific">Thyridium curvatum</name>
    <dbReference type="NCBI Taxonomy" id="1093900"/>
    <lineage>
        <taxon>Eukaryota</taxon>
        <taxon>Fungi</taxon>
        <taxon>Dikarya</taxon>
        <taxon>Ascomycota</taxon>
        <taxon>Pezizomycotina</taxon>
        <taxon>Sordariomycetes</taxon>
        <taxon>Sordariomycetidae</taxon>
        <taxon>Thyridiales</taxon>
        <taxon>Thyridiaceae</taxon>
        <taxon>Thyridium</taxon>
    </lineage>
</organism>
<dbReference type="Gene3D" id="3.90.1200.10">
    <property type="match status" value="1"/>
</dbReference>
<evidence type="ECO:0000259" key="2">
    <source>
        <dbReference type="Pfam" id="PF01636"/>
    </source>
</evidence>
<dbReference type="OrthoDB" id="5404599at2759"/>
<evidence type="ECO:0000313" key="3">
    <source>
        <dbReference type="EMBL" id="TPX13994.1"/>
    </source>
</evidence>
<dbReference type="InterPro" id="IPR011009">
    <property type="entry name" value="Kinase-like_dom_sf"/>
</dbReference>
<feature type="domain" description="Aminoglycoside phosphotransferase" evidence="2">
    <location>
        <begin position="159"/>
        <end position="347"/>
    </location>
</feature>
<reference evidence="3 4" key="1">
    <citation type="submission" date="2019-06" db="EMBL/GenBank/DDBJ databases">
        <title>Draft genome sequence of the filamentous fungus Phialemoniopsis curvata isolated from diesel fuel.</title>
        <authorList>
            <person name="Varaljay V.A."/>
            <person name="Lyon W.J."/>
            <person name="Crouch A.L."/>
            <person name="Drake C.E."/>
            <person name="Hollomon J.M."/>
            <person name="Nadeau L.J."/>
            <person name="Nunn H.S."/>
            <person name="Stevenson B.S."/>
            <person name="Bojanowski C.L."/>
            <person name="Crookes-Goodson W.J."/>
        </authorList>
    </citation>
    <scope>NUCLEOTIDE SEQUENCE [LARGE SCALE GENOMIC DNA]</scope>
    <source>
        <strain evidence="3 4">D216</strain>
    </source>
</reference>
<dbReference type="STRING" id="1093900.A0A507B5L2"/>
<dbReference type="RefSeq" id="XP_030995705.1">
    <property type="nucleotide sequence ID" value="XM_031140244.1"/>
</dbReference>
<feature type="compositionally biased region" description="Basic and acidic residues" evidence="1">
    <location>
        <begin position="56"/>
        <end position="68"/>
    </location>
</feature>
<dbReference type="PANTHER" id="PTHR21310">
    <property type="entry name" value="AMINOGLYCOSIDE PHOSPHOTRANSFERASE-RELATED-RELATED"/>
    <property type="match status" value="1"/>
</dbReference>
<dbReference type="Proteomes" id="UP000319257">
    <property type="component" value="Unassembled WGS sequence"/>
</dbReference>
<evidence type="ECO:0000256" key="1">
    <source>
        <dbReference type="SAM" id="MobiDB-lite"/>
    </source>
</evidence>
<dbReference type="PANTHER" id="PTHR21310:SF58">
    <property type="entry name" value="AMINOGLYCOSIDE PHOSPHOTRANSFERASE DOMAIN-CONTAINING PROTEIN"/>
    <property type="match status" value="1"/>
</dbReference>
<protein>
    <recommendedName>
        <fullName evidence="2">Aminoglycoside phosphotransferase domain-containing protein</fullName>
    </recommendedName>
</protein>
<comment type="caution">
    <text evidence="3">The sequence shown here is derived from an EMBL/GenBank/DDBJ whole genome shotgun (WGS) entry which is preliminary data.</text>
</comment>
<dbReference type="InParanoid" id="A0A507B5L2"/>
<dbReference type="SUPFAM" id="SSF56112">
    <property type="entry name" value="Protein kinase-like (PK-like)"/>
    <property type="match status" value="1"/>
</dbReference>
<dbReference type="AlphaFoldDB" id="A0A507B5L2"/>
<dbReference type="CDD" id="cd05120">
    <property type="entry name" value="APH_ChoK_like"/>
    <property type="match status" value="1"/>
</dbReference>
<dbReference type="InterPro" id="IPR002575">
    <property type="entry name" value="Aminoglycoside_PTrfase"/>
</dbReference>
<accession>A0A507B5L2</accession>
<sequence>MDGARWLANTATLGQLTSKVKNAPDTDLSDTLKQLSVSYPKLIESLRVAASESEDSSNHHTDASDQRTPDPLYIQDGGAIEVICDLKGGIKELLAGNDADHELTSPPSDQASQISLTALHQALRSGTVLQLLHNNWVVSIGSAYVVKIGSDIDLDHIDNLSYINEHVPEMPTPQVAGAFRQSRWTFTFLSRAEGVTLEEAWPDLTAAQKTSVQHQLANYFQILRAKHPTSQPLRICSFQTGTCKDLRRLQRVSPTAIYSESEFNEFLCQSPGRTAGPWISMVRSFLRQDHRIVMTHSDLHPRNIMVTMETYHDEKSTINVSSILDWELAGWYPEHWEFVRALSTIDTRGPLKDWVEYLPWKAIGRYPVEYSLDCLIGRWVG</sequence>
<dbReference type="InterPro" id="IPR051678">
    <property type="entry name" value="AGP_Transferase"/>
</dbReference>